<gene>
    <name evidence="3" type="ORF">H8717_09030</name>
</gene>
<protein>
    <submittedName>
        <fullName evidence="3">PhzF family phenazine biosynthesis protein</fullName>
    </submittedName>
</protein>
<reference evidence="3 4" key="1">
    <citation type="submission" date="2020-08" db="EMBL/GenBank/DDBJ databases">
        <title>Genome public.</title>
        <authorList>
            <person name="Liu C."/>
            <person name="Sun Q."/>
        </authorList>
    </citation>
    <scope>NUCLEOTIDE SEQUENCE [LARGE SCALE GENOMIC DNA]</scope>
    <source>
        <strain evidence="3 4">BX1</strain>
    </source>
</reference>
<evidence type="ECO:0000313" key="4">
    <source>
        <dbReference type="Proteomes" id="UP000658131"/>
    </source>
</evidence>
<accession>A0ABR7NJG1</accession>
<dbReference type="Pfam" id="PF02567">
    <property type="entry name" value="PhzC-PhzF"/>
    <property type="match status" value="1"/>
</dbReference>
<dbReference type="EMBL" id="JACRTB010000012">
    <property type="protein sequence ID" value="MBC8576545.1"/>
    <property type="molecule type" value="Genomic_DNA"/>
</dbReference>
<evidence type="ECO:0000313" key="3">
    <source>
        <dbReference type="EMBL" id="MBC8576545.1"/>
    </source>
</evidence>
<dbReference type="PANTHER" id="PTHR13774:SF17">
    <property type="entry name" value="PHENAZINE BIOSYNTHESIS-LIKE DOMAIN-CONTAINING PROTEIN"/>
    <property type="match status" value="1"/>
</dbReference>
<sequence>MKIYLIDTFTNKLFQGSPAAVVVLDEWCSDSDLVNLSRENAVPESAFLVKKGADYEIRWFTHKKEIRLCGHATLAAAYVVNHFMDHNCQSIVFHSLAGKITVACKPRDIYELCLKAFDLKQIEFSNELYEAVGAVPKSVYLGRDYLLVYEDEQTIREIRPRWNEKMDFDGKLISVTAKGTGYDCVSRTFVPHNRMAEEEACGSAHCHIAPYWSRKIGKNELKAYQASGRGGILYCRCENEKVLLSGACVLYMAGELSGIGGTE</sequence>
<evidence type="ECO:0000256" key="2">
    <source>
        <dbReference type="ARBA" id="ARBA00023235"/>
    </source>
</evidence>
<dbReference type="Gene3D" id="3.10.310.10">
    <property type="entry name" value="Diaminopimelate Epimerase, Chain A, domain 1"/>
    <property type="match status" value="2"/>
</dbReference>
<dbReference type="PANTHER" id="PTHR13774">
    <property type="entry name" value="PHENAZINE BIOSYNTHESIS PROTEIN"/>
    <property type="match status" value="1"/>
</dbReference>
<keyword evidence="2" id="KW-0413">Isomerase</keyword>
<name>A0ABR7NJG1_9FIRM</name>
<organism evidence="3 4">
    <name type="scientific">Yanshouia hominis</name>
    <dbReference type="NCBI Taxonomy" id="2763673"/>
    <lineage>
        <taxon>Bacteria</taxon>
        <taxon>Bacillati</taxon>
        <taxon>Bacillota</taxon>
        <taxon>Clostridia</taxon>
        <taxon>Eubacteriales</taxon>
        <taxon>Oscillospiraceae</taxon>
        <taxon>Yanshouia</taxon>
    </lineage>
</organism>
<dbReference type="PIRSF" id="PIRSF016184">
    <property type="entry name" value="PhzC_PhzF"/>
    <property type="match status" value="1"/>
</dbReference>
<comment type="caution">
    <text evidence="3">The sequence shown here is derived from an EMBL/GenBank/DDBJ whole genome shotgun (WGS) entry which is preliminary data.</text>
</comment>
<dbReference type="NCBIfam" id="TIGR00654">
    <property type="entry name" value="PhzF_family"/>
    <property type="match status" value="1"/>
</dbReference>
<dbReference type="InterPro" id="IPR003719">
    <property type="entry name" value="Phenazine_PhzF-like"/>
</dbReference>
<comment type="similarity">
    <text evidence="1">Belongs to the PhzF family.</text>
</comment>
<dbReference type="Proteomes" id="UP000658131">
    <property type="component" value="Unassembled WGS sequence"/>
</dbReference>
<proteinExistence type="inferred from homology"/>
<evidence type="ECO:0000256" key="1">
    <source>
        <dbReference type="ARBA" id="ARBA00008270"/>
    </source>
</evidence>
<keyword evidence="4" id="KW-1185">Reference proteome</keyword>
<dbReference type="SUPFAM" id="SSF54506">
    <property type="entry name" value="Diaminopimelate epimerase-like"/>
    <property type="match status" value="1"/>
</dbReference>
<dbReference type="RefSeq" id="WP_262400056.1">
    <property type="nucleotide sequence ID" value="NZ_JACRTB010000012.1"/>
</dbReference>